<proteinExistence type="predicted"/>
<dbReference type="EMBL" id="BARU01040698">
    <property type="protein sequence ID" value="GAH80439.1"/>
    <property type="molecule type" value="Genomic_DNA"/>
</dbReference>
<feature type="non-terminal residue" evidence="1">
    <location>
        <position position="41"/>
    </location>
</feature>
<protein>
    <submittedName>
        <fullName evidence="1">Uncharacterized protein</fullName>
    </submittedName>
</protein>
<comment type="caution">
    <text evidence="1">The sequence shown here is derived from an EMBL/GenBank/DDBJ whole genome shotgun (WGS) entry which is preliminary data.</text>
</comment>
<name>X1JQ86_9ZZZZ</name>
<dbReference type="AlphaFoldDB" id="X1JQ86"/>
<accession>X1JQ86</accession>
<evidence type="ECO:0000313" key="1">
    <source>
        <dbReference type="EMBL" id="GAH80439.1"/>
    </source>
</evidence>
<organism evidence="1">
    <name type="scientific">marine sediment metagenome</name>
    <dbReference type="NCBI Taxonomy" id="412755"/>
    <lineage>
        <taxon>unclassified sequences</taxon>
        <taxon>metagenomes</taxon>
        <taxon>ecological metagenomes</taxon>
    </lineage>
</organism>
<sequence length="41" mass="4467">MKIRILTKGGDKEFSVTGNPIILETIVGQKKNAFHVNPNGT</sequence>
<reference evidence="1" key="1">
    <citation type="journal article" date="2014" name="Front. Microbiol.">
        <title>High frequency of phylogenetically diverse reductive dehalogenase-homologous genes in deep subseafloor sedimentary metagenomes.</title>
        <authorList>
            <person name="Kawai M."/>
            <person name="Futagami T."/>
            <person name="Toyoda A."/>
            <person name="Takaki Y."/>
            <person name="Nishi S."/>
            <person name="Hori S."/>
            <person name="Arai W."/>
            <person name="Tsubouchi T."/>
            <person name="Morono Y."/>
            <person name="Uchiyama I."/>
            <person name="Ito T."/>
            <person name="Fujiyama A."/>
            <person name="Inagaki F."/>
            <person name="Takami H."/>
        </authorList>
    </citation>
    <scope>NUCLEOTIDE SEQUENCE</scope>
    <source>
        <strain evidence="1">Expedition CK06-06</strain>
    </source>
</reference>
<gene>
    <name evidence="1" type="ORF">S03H2_62879</name>
</gene>